<gene>
    <name evidence="5" type="ORF">CSC94_02205</name>
</gene>
<evidence type="ECO:0000256" key="2">
    <source>
        <dbReference type="ARBA" id="ARBA00023235"/>
    </source>
</evidence>
<dbReference type="EC" id="5.1.1.8" evidence="4"/>
<accession>A0A2G1QTE5</accession>
<dbReference type="Gene3D" id="3.10.310.10">
    <property type="entry name" value="Diaminopimelate Epimerase, Chain A, domain 1"/>
    <property type="match status" value="2"/>
</dbReference>
<name>A0A2G1QTE5_9HYPH</name>
<comment type="caution">
    <text evidence="5">The sequence shown here is derived from an EMBL/GenBank/DDBJ whole genome shotgun (WGS) entry which is preliminary data.</text>
</comment>
<dbReference type="AlphaFoldDB" id="A0A2G1QTE5"/>
<protein>
    <recommendedName>
        <fullName evidence="4">4-hydroxyproline epimerase</fullName>
        <ecNumber evidence="4">5.1.1.8</ecNumber>
    </recommendedName>
</protein>
<dbReference type="OrthoDB" id="181267at2"/>
<comment type="catalytic activity">
    <reaction evidence="3">
        <text>trans-4-hydroxy-L-proline = cis-4-hydroxy-D-proline</text>
        <dbReference type="Rhea" id="RHEA:21152"/>
        <dbReference type="ChEBI" id="CHEBI:57690"/>
        <dbReference type="ChEBI" id="CHEBI:58375"/>
        <dbReference type="EC" id="5.1.1.8"/>
    </reaction>
</comment>
<organism evidence="5 6">
    <name type="scientific">Zhengella mangrovi</name>
    <dbReference type="NCBI Taxonomy" id="1982044"/>
    <lineage>
        <taxon>Bacteria</taxon>
        <taxon>Pseudomonadati</taxon>
        <taxon>Pseudomonadota</taxon>
        <taxon>Alphaproteobacteria</taxon>
        <taxon>Hyphomicrobiales</taxon>
        <taxon>Notoacmeibacteraceae</taxon>
        <taxon>Zhengella</taxon>
    </lineage>
</organism>
<comment type="similarity">
    <text evidence="1">Belongs to the proline racemase family.</text>
</comment>
<dbReference type="GO" id="GO:0047580">
    <property type="term" value="F:4-hydroxyproline epimerase activity"/>
    <property type="evidence" value="ECO:0007669"/>
    <property type="project" value="UniProtKB-EC"/>
</dbReference>
<proteinExistence type="inferred from homology"/>
<dbReference type="GO" id="GO:0016836">
    <property type="term" value="F:hydro-lyase activity"/>
    <property type="evidence" value="ECO:0007669"/>
    <property type="project" value="TreeGrafter"/>
</dbReference>
<evidence type="ECO:0000256" key="1">
    <source>
        <dbReference type="ARBA" id="ARBA00007529"/>
    </source>
</evidence>
<evidence type="ECO:0000256" key="4">
    <source>
        <dbReference type="ARBA" id="ARBA00039135"/>
    </source>
</evidence>
<evidence type="ECO:0000313" key="6">
    <source>
        <dbReference type="Proteomes" id="UP000221168"/>
    </source>
</evidence>
<dbReference type="SUPFAM" id="SSF54506">
    <property type="entry name" value="Diaminopimelate epimerase-like"/>
    <property type="match status" value="1"/>
</dbReference>
<dbReference type="InterPro" id="IPR008794">
    <property type="entry name" value="Pro_racemase_fam"/>
</dbReference>
<evidence type="ECO:0000313" key="5">
    <source>
        <dbReference type="EMBL" id="PHP68827.1"/>
    </source>
</evidence>
<dbReference type="PANTHER" id="PTHR33442:SF1">
    <property type="entry name" value="TRANS-3-HYDROXY-L-PROLINE DEHYDRATASE"/>
    <property type="match status" value="1"/>
</dbReference>
<reference evidence="5 6" key="1">
    <citation type="submission" date="2017-10" db="EMBL/GenBank/DDBJ databases">
        <title>Sedimentibacterium mangrovi gen. nov., sp. nov., a novel member of family Phyllobacteriacea isolated from mangrove sediment.</title>
        <authorList>
            <person name="Liao H."/>
            <person name="Tian Y."/>
        </authorList>
    </citation>
    <scope>NUCLEOTIDE SEQUENCE [LARGE SCALE GENOMIC DNA]</scope>
    <source>
        <strain evidence="5 6">X9-2-2</strain>
    </source>
</reference>
<keyword evidence="6" id="KW-1185">Reference proteome</keyword>
<keyword evidence="2" id="KW-0413">Isomerase</keyword>
<dbReference type="FunFam" id="3.10.310.10:FF:000003">
    <property type="entry name" value="Proline racemase"/>
    <property type="match status" value="1"/>
</dbReference>
<dbReference type="Proteomes" id="UP000221168">
    <property type="component" value="Unassembled WGS sequence"/>
</dbReference>
<dbReference type="PANTHER" id="PTHR33442">
    <property type="entry name" value="TRANS-3-HYDROXY-L-PROLINE DEHYDRATASE"/>
    <property type="match status" value="1"/>
</dbReference>
<dbReference type="SFLD" id="SFLDS00028">
    <property type="entry name" value="Proline_Racemase"/>
    <property type="match status" value="1"/>
</dbReference>
<dbReference type="Pfam" id="PF05544">
    <property type="entry name" value="Pro_racemase"/>
    <property type="match status" value="1"/>
</dbReference>
<evidence type="ECO:0000256" key="3">
    <source>
        <dbReference type="ARBA" id="ARBA00035826"/>
    </source>
</evidence>
<sequence>MDEALSVTDMHTGGEPVRIVTGGWPEVPGDTILDKRAFAMANHDHLRKWLMWEPRGHFDMYGVLPVAPSVPGAVLGVLFMHNAGWSTMCGHATIALGRWCIDEGLVPVTEPVTRFVIECPCGPVAVSVEIENGKPATVSFDSVPAFAAAFDQTVQVPWQGQGNFSVDYDLAYGGAFYAVADAAQFGLVFGRDPARAFIEAAAAVTDTLRATATISHPDDPRLGFLYGTILTDGKDAWSPEATRNICVFAERQVDRSPTGSGVTARLALMQARGQIAQGQARQFESVVGSVFTGKISAVDRTAAGETIIARVSGRSYYAGRAQFVVEPDDPLAGGFLVG</sequence>
<dbReference type="RefSeq" id="WP_099303278.1">
    <property type="nucleotide sequence ID" value="NZ_PDVP01000001.1"/>
</dbReference>
<dbReference type="EMBL" id="PDVP01000001">
    <property type="protein sequence ID" value="PHP68827.1"/>
    <property type="molecule type" value="Genomic_DNA"/>
</dbReference>
<dbReference type="PIRSF" id="PIRSF029792">
    <property type="entry name" value="Pro_racemase"/>
    <property type="match status" value="1"/>
</dbReference>